<dbReference type="PANTHER" id="PTHR12684:SF2">
    <property type="entry name" value="TRNA 2'-PHOSPHOTRANSFERASE 1"/>
    <property type="match status" value="1"/>
</dbReference>
<evidence type="ECO:0000256" key="2">
    <source>
        <dbReference type="ARBA" id="ARBA00022679"/>
    </source>
</evidence>
<keyword evidence="3 5" id="KW-0520">NAD</keyword>
<dbReference type="Pfam" id="PF01885">
    <property type="entry name" value="PTS_2-RNA"/>
    <property type="match status" value="1"/>
</dbReference>
<comment type="similarity">
    <text evidence="1 5">Belongs to the KptA/TPT1 family.</text>
</comment>
<name>A0A1H2REM5_9EURY</name>
<protein>
    <recommendedName>
        <fullName evidence="5">Probable RNA 2'-phosphotransferase</fullName>
        <ecNumber evidence="5">2.7.1.-</ecNumber>
    </recommendedName>
</protein>
<evidence type="ECO:0000256" key="1">
    <source>
        <dbReference type="ARBA" id="ARBA00009836"/>
    </source>
</evidence>
<dbReference type="InterPro" id="IPR042080">
    <property type="entry name" value="RNA_2'-PTrans_N"/>
</dbReference>
<dbReference type="SUPFAM" id="SSF56399">
    <property type="entry name" value="ADP-ribosylation"/>
    <property type="match status" value="1"/>
</dbReference>
<dbReference type="Gene3D" id="1.10.10.970">
    <property type="entry name" value="RNA 2'-phosphotransferase, Tpt1/KptA family, N-terminal domain"/>
    <property type="match status" value="1"/>
</dbReference>
<dbReference type="InterPro" id="IPR042081">
    <property type="entry name" value="RNA_2'-PTrans_C"/>
</dbReference>
<dbReference type="GO" id="GO:0003950">
    <property type="term" value="F:NAD+ poly-ADP-ribosyltransferase activity"/>
    <property type="evidence" value="ECO:0007669"/>
    <property type="project" value="InterPro"/>
</dbReference>
<dbReference type="NCBIfam" id="NF002015">
    <property type="entry name" value="PRK00819.1-5"/>
    <property type="match status" value="1"/>
</dbReference>
<proteinExistence type="inferred from homology"/>
<keyword evidence="2 5" id="KW-0808">Transferase</keyword>
<dbReference type="GO" id="GO:0000215">
    <property type="term" value="F:tRNA 2'-phosphotransferase activity"/>
    <property type="evidence" value="ECO:0007669"/>
    <property type="project" value="TreeGrafter"/>
</dbReference>
<sequence>MQGECDKPNETCHSDNIINHKFHPSPDIMIRKCEEHGYFRGEECPRCGERGKFMLDDEHEMRLGRFVSGVLRHFPDDVGLDMDAQGWIELDAFCEAMKKRYKWAGKMRLVSLVESDPKQRYEIDDSFIRARYGHSIDVDLDYPLYDSDVLYYGVSQEEVDMLLENGIKPYRQTYIHLSNTSQRARQAASVHTDNPVILEIDAESAAKDGYEFLCANDEIVLSKEILPEYIKIAGE</sequence>
<comment type="function">
    <text evidence="4 5">Removes the 2'-phosphate from RNA via an intermediate in which the phosphate is ADP-ribosylated by NAD followed by a presumed transesterification to release the RNA and generate ADP-ribose 1''-2''-cyclic phosphate (APPR&gt;P). May function as an ADP-ribosylase.</text>
</comment>
<dbReference type="PANTHER" id="PTHR12684">
    <property type="entry name" value="PUTATIVE PHOSPHOTRANSFERASE"/>
    <property type="match status" value="1"/>
</dbReference>
<organism evidence="6 7">
    <name type="scientific">Methanohalophilus halophilus</name>
    <dbReference type="NCBI Taxonomy" id="2177"/>
    <lineage>
        <taxon>Archaea</taxon>
        <taxon>Methanobacteriati</taxon>
        <taxon>Methanobacteriota</taxon>
        <taxon>Stenosarchaea group</taxon>
        <taxon>Methanomicrobia</taxon>
        <taxon>Methanosarcinales</taxon>
        <taxon>Methanosarcinaceae</taxon>
        <taxon>Methanohalophilus</taxon>
    </lineage>
</organism>
<evidence type="ECO:0000256" key="5">
    <source>
        <dbReference type="HAMAP-Rule" id="MF_00299"/>
    </source>
</evidence>
<evidence type="ECO:0000313" key="6">
    <source>
        <dbReference type="EMBL" id="SDW17109.1"/>
    </source>
</evidence>
<dbReference type="HAMAP" id="MF_00299">
    <property type="entry name" value="KptA"/>
    <property type="match status" value="1"/>
</dbReference>
<dbReference type="Proteomes" id="UP000198669">
    <property type="component" value="Unassembled WGS sequence"/>
</dbReference>
<evidence type="ECO:0000256" key="3">
    <source>
        <dbReference type="ARBA" id="ARBA00023027"/>
    </source>
</evidence>
<dbReference type="InterPro" id="IPR022928">
    <property type="entry name" value="RNA_2'-PTrans_KptA"/>
</dbReference>
<evidence type="ECO:0000313" key="7">
    <source>
        <dbReference type="Proteomes" id="UP000198669"/>
    </source>
</evidence>
<dbReference type="AlphaFoldDB" id="A0A1H2REM5"/>
<reference evidence="6 7" key="1">
    <citation type="submission" date="2016-10" db="EMBL/GenBank/DDBJ databases">
        <authorList>
            <person name="de Groot N.N."/>
        </authorList>
    </citation>
    <scope>NUCLEOTIDE SEQUENCE [LARGE SCALE GENOMIC DNA]</scope>
    <source>
        <strain evidence="6 7">Z-7982</strain>
    </source>
</reference>
<evidence type="ECO:0000256" key="4">
    <source>
        <dbReference type="ARBA" id="ARBA00025212"/>
    </source>
</evidence>
<dbReference type="InterPro" id="IPR002745">
    <property type="entry name" value="Ptrans_KptA/Tpt1"/>
</dbReference>
<accession>A0A1H2REM5</accession>
<dbReference type="EC" id="2.7.1.-" evidence="5"/>
<dbReference type="Gene3D" id="3.20.170.30">
    <property type="match status" value="1"/>
</dbReference>
<gene>
    <name evidence="5" type="primary">kptA</name>
    <name evidence="6" type="ORF">SAMN04515625_0504</name>
</gene>
<dbReference type="EMBL" id="FNMU01000001">
    <property type="protein sequence ID" value="SDW17109.1"/>
    <property type="molecule type" value="Genomic_DNA"/>
</dbReference>
<dbReference type="GO" id="GO:0006388">
    <property type="term" value="P:tRNA splicing, via endonucleolytic cleavage and ligation"/>
    <property type="evidence" value="ECO:0007669"/>
    <property type="project" value="UniProtKB-UniRule"/>
</dbReference>